<keyword evidence="10" id="KW-0732">Signal</keyword>
<feature type="chain" id="PRO_5047371028" evidence="10">
    <location>
        <begin position="21"/>
        <end position="1041"/>
    </location>
</feature>
<keyword evidence="2 8" id="KW-0813">Transport</keyword>
<feature type="domain" description="TonB-dependent receptor-like beta-barrel" evidence="11">
    <location>
        <begin position="408"/>
        <end position="789"/>
    </location>
</feature>
<evidence type="ECO:0000313" key="13">
    <source>
        <dbReference type="EMBL" id="MCJ0741828.1"/>
    </source>
</evidence>
<keyword evidence="4 8" id="KW-0812">Transmembrane</keyword>
<keyword evidence="3 8" id="KW-1134">Transmembrane beta strand</keyword>
<evidence type="ECO:0000256" key="4">
    <source>
        <dbReference type="ARBA" id="ARBA00022692"/>
    </source>
</evidence>
<feature type="signal peptide" evidence="10">
    <location>
        <begin position="1"/>
        <end position="20"/>
    </location>
</feature>
<dbReference type="InterPro" id="IPR036942">
    <property type="entry name" value="Beta-barrel_TonB_sf"/>
</dbReference>
<evidence type="ECO:0000256" key="6">
    <source>
        <dbReference type="ARBA" id="ARBA00023136"/>
    </source>
</evidence>
<dbReference type="InterPro" id="IPR008969">
    <property type="entry name" value="CarboxyPept-like_regulatory"/>
</dbReference>
<evidence type="ECO:0000256" key="10">
    <source>
        <dbReference type="SAM" id="SignalP"/>
    </source>
</evidence>
<gene>
    <name evidence="13" type="ORF">MMF97_03815</name>
</gene>
<comment type="similarity">
    <text evidence="8 9">Belongs to the TonB-dependent receptor family.</text>
</comment>
<dbReference type="InterPro" id="IPR000531">
    <property type="entry name" value="Beta-barrel_TonB"/>
</dbReference>
<protein>
    <submittedName>
        <fullName evidence="13">TonB-dependent receptor</fullName>
    </submittedName>
</protein>
<feature type="domain" description="TonB-dependent receptor plug" evidence="12">
    <location>
        <begin position="115"/>
        <end position="223"/>
    </location>
</feature>
<dbReference type="Gene3D" id="2.170.130.10">
    <property type="entry name" value="TonB-dependent receptor, plug domain"/>
    <property type="match status" value="1"/>
</dbReference>
<evidence type="ECO:0000256" key="8">
    <source>
        <dbReference type="PROSITE-ProRule" id="PRU01360"/>
    </source>
</evidence>
<dbReference type="InterPro" id="IPR023996">
    <property type="entry name" value="TonB-dep_OMP_SusC/RagA"/>
</dbReference>
<keyword evidence="7 8" id="KW-0998">Cell outer membrane</keyword>
<evidence type="ECO:0000256" key="2">
    <source>
        <dbReference type="ARBA" id="ARBA00022448"/>
    </source>
</evidence>
<dbReference type="Pfam" id="PF00593">
    <property type="entry name" value="TonB_dep_Rec_b-barrel"/>
    <property type="match status" value="1"/>
</dbReference>
<dbReference type="SUPFAM" id="SSF49464">
    <property type="entry name" value="Carboxypeptidase regulatory domain-like"/>
    <property type="match status" value="1"/>
</dbReference>
<accession>A0ABS9ZTJ0</accession>
<keyword evidence="5 9" id="KW-0798">TonB box</keyword>
<organism evidence="13 14">
    <name type="scientific">Pedobacter montanisoli</name>
    <dbReference type="NCBI Taxonomy" id="2923277"/>
    <lineage>
        <taxon>Bacteria</taxon>
        <taxon>Pseudomonadati</taxon>
        <taxon>Bacteroidota</taxon>
        <taxon>Sphingobacteriia</taxon>
        <taxon>Sphingobacteriales</taxon>
        <taxon>Sphingobacteriaceae</taxon>
        <taxon>Pedobacter</taxon>
    </lineage>
</organism>
<evidence type="ECO:0000256" key="7">
    <source>
        <dbReference type="ARBA" id="ARBA00023237"/>
    </source>
</evidence>
<dbReference type="PROSITE" id="PS52016">
    <property type="entry name" value="TONB_DEPENDENT_REC_3"/>
    <property type="match status" value="1"/>
</dbReference>
<comment type="caution">
    <text evidence="13">The sequence shown here is derived from an EMBL/GenBank/DDBJ whole genome shotgun (WGS) entry which is preliminary data.</text>
</comment>
<keyword evidence="6 8" id="KW-0472">Membrane</keyword>
<keyword evidence="14" id="KW-1185">Reference proteome</keyword>
<evidence type="ECO:0000256" key="3">
    <source>
        <dbReference type="ARBA" id="ARBA00022452"/>
    </source>
</evidence>
<keyword evidence="13" id="KW-0675">Receptor</keyword>
<dbReference type="SUPFAM" id="SSF56935">
    <property type="entry name" value="Porins"/>
    <property type="match status" value="1"/>
</dbReference>
<proteinExistence type="inferred from homology"/>
<dbReference type="InterPro" id="IPR012910">
    <property type="entry name" value="Plug_dom"/>
</dbReference>
<evidence type="ECO:0000259" key="11">
    <source>
        <dbReference type="Pfam" id="PF00593"/>
    </source>
</evidence>
<dbReference type="InterPro" id="IPR039426">
    <property type="entry name" value="TonB-dep_rcpt-like"/>
</dbReference>
<evidence type="ECO:0000256" key="1">
    <source>
        <dbReference type="ARBA" id="ARBA00004571"/>
    </source>
</evidence>
<dbReference type="EMBL" id="JALGBH010000001">
    <property type="protein sequence ID" value="MCJ0741828.1"/>
    <property type="molecule type" value="Genomic_DNA"/>
</dbReference>
<name>A0ABS9ZTJ0_9SPHI</name>
<evidence type="ECO:0000313" key="14">
    <source>
        <dbReference type="Proteomes" id="UP001165460"/>
    </source>
</evidence>
<dbReference type="InterPro" id="IPR037066">
    <property type="entry name" value="Plug_dom_sf"/>
</dbReference>
<dbReference type="Gene3D" id="2.60.40.1120">
    <property type="entry name" value="Carboxypeptidase-like, regulatory domain"/>
    <property type="match status" value="1"/>
</dbReference>
<dbReference type="Pfam" id="PF07715">
    <property type="entry name" value="Plug"/>
    <property type="match status" value="1"/>
</dbReference>
<dbReference type="NCBIfam" id="TIGR04056">
    <property type="entry name" value="OMP_RagA_SusC"/>
    <property type="match status" value="1"/>
</dbReference>
<dbReference type="RefSeq" id="WP_243359340.1">
    <property type="nucleotide sequence ID" value="NZ_JALGBH010000001.1"/>
</dbReference>
<dbReference type="Proteomes" id="UP001165460">
    <property type="component" value="Unassembled WGS sequence"/>
</dbReference>
<evidence type="ECO:0000256" key="5">
    <source>
        <dbReference type="ARBA" id="ARBA00023077"/>
    </source>
</evidence>
<dbReference type="Pfam" id="PF13715">
    <property type="entry name" value="CarbopepD_reg_2"/>
    <property type="match status" value="1"/>
</dbReference>
<dbReference type="Gene3D" id="2.40.170.20">
    <property type="entry name" value="TonB-dependent receptor, beta-barrel domain"/>
    <property type="match status" value="1"/>
</dbReference>
<evidence type="ECO:0000259" key="12">
    <source>
        <dbReference type="Pfam" id="PF07715"/>
    </source>
</evidence>
<comment type="subcellular location">
    <subcellularLocation>
        <location evidence="1 8">Cell outer membrane</location>
        <topology evidence="1 8">Multi-pass membrane protein</topology>
    </subcellularLocation>
</comment>
<sequence>MKKLLQSLFILLFVATTAMAQERAITGVVKASDDGLPIPGVTVRVSGSANIAVQTGGDGKFSLKVPSSAKTLVFTFLGYETKEVSIASVMNVTLNPDTKILNEVVVSGGGLTARKKELGANQTTLSNDAVTVAKPTNVVSGLAGKVAGLNVQSVGSGVNPNYRVVLRGMRSLTGNNEALIVIDNVIVPNSILGNLNPDDVENLTVLNGSSAAALYGSAASNGALIIVTKKGKKGDGFDIKVSNTLTLEQVSFYPELQKQFGSGSDNDVQIYNPIENQQYGPAFDGAVRPIGRVFPDGSFQRVPYAWTNAKYNFWDTGYNNATDFSISSGSAGKGSMYAAAQFVTAQGTTPGDKFNRATARVGGTRIVSDKITFNYSVNYVQNRYDITTQTGNIYNYLLNAPGQVPLTSYKDWKNDIYASPNGYFNAYYNNPYFMADNYRQKTRNDYFVGSSELKYRPLEWLDFTGRLGLTTQNASTKSFSDIFIFDPFYANQAGSSEYKKQNILGGVTDDFSYTTNIVSDFIVHGQKKVNDFKFDLTVLGQLIQRQAKNESASVSGLVTAGIFNLGNSLNNPTASESSSLTRSYGLSGKLDIGYKDYLFLTLTGRNDWVSVLAPENRSFFYPSATLSFVASEAVDFIKNIKQIDFLKLRAGWSKVGQVNIGAYSLVPTFSQASGYPYNGLGGLSVGDRMVSSSLKPEMTTQWEIGTDFSLYKSRVNVGFTYYDTKTKDQTVSTGVSSATGYSSLLTNTGQTSSRGIEASLSVVPLRTKDWEVTVGSNYSHYDNTVDYISADLNQLTLGAYGGTVGSYAVAGQQFPVIQGKTHVRDNQGRIIVNRFTGYPSATTGLSILGQANAAHILGLNLNVSYKGFTLYGSGEYRSGNVIYNAGGGTFDFSGAGINTVAYNRDRFVIPNSSYLDPATNTYVANTNITVRDGGPGYWTISGPRTGIDENYVTSGAFWKVRELSLSYNLPASVVAKTKFIKGAKISVQGRNLFVWLPKTNVYTDPEYSDGNGTSSGNAIGLTNLGQTPPSRYYGATLTINL</sequence>
<reference evidence="13" key="1">
    <citation type="submission" date="2022-03" db="EMBL/GenBank/DDBJ databases">
        <authorList>
            <person name="Woo C.Y."/>
        </authorList>
    </citation>
    <scope>NUCLEOTIDE SEQUENCE</scope>
    <source>
        <strain evidence="13">CYS-01</strain>
    </source>
</reference>
<evidence type="ECO:0000256" key="9">
    <source>
        <dbReference type="RuleBase" id="RU003357"/>
    </source>
</evidence>